<feature type="transmembrane region" description="Helical" evidence="7">
    <location>
        <begin position="154"/>
        <end position="178"/>
    </location>
</feature>
<gene>
    <name evidence="9" type="ORF">NBG4_380019</name>
</gene>
<protein>
    <submittedName>
        <fullName evidence="9">Rhomboid family protein</fullName>
    </submittedName>
</protein>
<dbReference type="AlphaFoldDB" id="A0A2U3QHP9"/>
<evidence type="ECO:0000256" key="7">
    <source>
        <dbReference type="SAM" id="Phobius"/>
    </source>
</evidence>
<dbReference type="Proteomes" id="UP000245125">
    <property type="component" value="Unassembled WGS sequence"/>
</dbReference>
<evidence type="ECO:0000256" key="5">
    <source>
        <dbReference type="ARBA" id="ARBA00022989"/>
    </source>
</evidence>
<organism evidence="9 10">
    <name type="scientific">Candidatus Sulfobium mesophilum</name>
    <dbReference type="NCBI Taxonomy" id="2016548"/>
    <lineage>
        <taxon>Bacteria</taxon>
        <taxon>Pseudomonadati</taxon>
        <taxon>Nitrospirota</taxon>
        <taxon>Nitrospiria</taxon>
        <taxon>Nitrospirales</taxon>
        <taxon>Nitrospiraceae</taxon>
        <taxon>Candidatus Sulfobium</taxon>
    </lineage>
</organism>
<proteinExistence type="predicted"/>
<dbReference type="GO" id="GO:0016020">
    <property type="term" value="C:membrane"/>
    <property type="evidence" value="ECO:0007669"/>
    <property type="project" value="UniProtKB-SubCell"/>
</dbReference>
<keyword evidence="4 7" id="KW-0812">Transmembrane</keyword>
<evidence type="ECO:0000256" key="2">
    <source>
        <dbReference type="ARBA" id="ARBA00022475"/>
    </source>
</evidence>
<keyword evidence="2" id="KW-1003">Cell membrane</keyword>
<dbReference type="OrthoDB" id="9813074at2"/>
<feature type="transmembrane region" description="Helical" evidence="7">
    <location>
        <begin position="126"/>
        <end position="147"/>
    </location>
</feature>
<accession>A0A2U3QHP9</accession>
<feature type="transmembrane region" description="Helical" evidence="7">
    <location>
        <begin position="12"/>
        <end position="33"/>
    </location>
</feature>
<sequence length="219" mass="24137">MIPFKDDNPTRSLPFVTLAIIALNISSFILELLSPRDSQYLVYAFGAIPKDILSFHSDQPIPAVLTLFTSMFMHGGLLHIVGNMLYFWIFGNNIEDRLGHARFIFFYLFCGVFAAYSHALSSPNSAVPMIGASGAISGVLGAYLLLFPTARIHTIVFFGFFIQVIKIPALIVIGFWAIIQFASGLITQGILHQGGTAWFAHVGGFLAGLLTIKLWLPRR</sequence>
<feature type="domain" description="Peptidase S54 rhomboid" evidence="8">
    <location>
        <begin position="64"/>
        <end position="214"/>
    </location>
</feature>
<dbReference type="SUPFAM" id="SSF144091">
    <property type="entry name" value="Rhomboid-like"/>
    <property type="match status" value="1"/>
</dbReference>
<reference evidence="10" key="1">
    <citation type="submission" date="2018-03" db="EMBL/GenBank/DDBJ databases">
        <authorList>
            <person name="Zecchin S."/>
        </authorList>
    </citation>
    <scope>NUCLEOTIDE SEQUENCE [LARGE SCALE GENOMIC DNA]</scope>
</reference>
<evidence type="ECO:0000313" key="9">
    <source>
        <dbReference type="EMBL" id="SPQ00931.1"/>
    </source>
</evidence>
<evidence type="ECO:0000256" key="6">
    <source>
        <dbReference type="ARBA" id="ARBA00023136"/>
    </source>
</evidence>
<keyword evidence="10" id="KW-1185">Reference proteome</keyword>
<evidence type="ECO:0000256" key="1">
    <source>
        <dbReference type="ARBA" id="ARBA00004141"/>
    </source>
</evidence>
<name>A0A2U3QHP9_9BACT</name>
<dbReference type="PANTHER" id="PTHR43066:SF26">
    <property type="entry name" value="RHOMBOID PROTEASE GLPG"/>
    <property type="match status" value="1"/>
</dbReference>
<keyword evidence="3" id="KW-0997">Cell inner membrane</keyword>
<evidence type="ECO:0000256" key="4">
    <source>
        <dbReference type="ARBA" id="ARBA00022692"/>
    </source>
</evidence>
<dbReference type="InterPro" id="IPR035952">
    <property type="entry name" value="Rhomboid-like_sf"/>
</dbReference>
<feature type="transmembrane region" description="Helical" evidence="7">
    <location>
        <begin position="198"/>
        <end position="216"/>
    </location>
</feature>
<evidence type="ECO:0000259" key="8">
    <source>
        <dbReference type="Pfam" id="PF01694"/>
    </source>
</evidence>
<dbReference type="InterPro" id="IPR022764">
    <property type="entry name" value="Peptidase_S54_rhomboid_dom"/>
</dbReference>
<dbReference type="Pfam" id="PF01694">
    <property type="entry name" value="Rhomboid"/>
    <property type="match status" value="1"/>
</dbReference>
<feature type="transmembrane region" description="Helical" evidence="7">
    <location>
        <begin position="63"/>
        <end position="89"/>
    </location>
</feature>
<evidence type="ECO:0000313" key="10">
    <source>
        <dbReference type="Proteomes" id="UP000245125"/>
    </source>
</evidence>
<dbReference type="GO" id="GO:0004252">
    <property type="term" value="F:serine-type endopeptidase activity"/>
    <property type="evidence" value="ECO:0007669"/>
    <property type="project" value="InterPro"/>
</dbReference>
<evidence type="ECO:0000256" key="3">
    <source>
        <dbReference type="ARBA" id="ARBA00022519"/>
    </source>
</evidence>
<comment type="subcellular location">
    <subcellularLocation>
        <location evidence="1">Membrane</location>
        <topology evidence="1">Multi-pass membrane protein</topology>
    </subcellularLocation>
</comment>
<keyword evidence="6 7" id="KW-0472">Membrane</keyword>
<dbReference type="Gene3D" id="1.20.1540.10">
    <property type="entry name" value="Rhomboid-like"/>
    <property type="match status" value="1"/>
</dbReference>
<dbReference type="FunFam" id="1.20.1540.10:FF:000027">
    <property type="entry name" value="Rhomboid family intramembrane serine protease"/>
    <property type="match status" value="1"/>
</dbReference>
<feature type="transmembrane region" description="Helical" evidence="7">
    <location>
        <begin position="101"/>
        <end position="120"/>
    </location>
</feature>
<dbReference type="EMBL" id="OUUY01000084">
    <property type="protein sequence ID" value="SPQ00931.1"/>
    <property type="molecule type" value="Genomic_DNA"/>
</dbReference>
<keyword evidence="5 7" id="KW-1133">Transmembrane helix</keyword>
<dbReference type="PANTHER" id="PTHR43066">
    <property type="entry name" value="RHOMBOID-RELATED PROTEIN"/>
    <property type="match status" value="1"/>
</dbReference>